<feature type="domain" description="RanBD1" evidence="6">
    <location>
        <begin position="280"/>
        <end position="408"/>
    </location>
</feature>
<evidence type="ECO:0000313" key="7">
    <source>
        <dbReference type="EMBL" id="CAI9093924.1"/>
    </source>
</evidence>
<evidence type="ECO:0000256" key="4">
    <source>
        <dbReference type="ARBA" id="ARBA00023132"/>
    </source>
</evidence>
<dbReference type="Pfam" id="PF00638">
    <property type="entry name" value="Ran_BP1"/>
    <property type="match status" value="1"/>
</dbReference>
<feature type="compositionally biased region" description="Polar residues" evidence="5">
    <location>
        <begin position="38"/>
        <end position="47"/>
    </location>
</feature>
<dbReference type="CDD" id="cd13170">
    <property type="entry name" value="RanBD_NUP50"/>
    <property type="match status" value="1"/>
</dbReference>
<keyword evidence="4" id="KW-0653">Protein transport</keyword>
<feature type="compositionally biased region" description="Polar residues" evidence="5">
    <location>
        <begin position="118"/>
        <end position="129"/>
    </location>
</feature>
<dbReference type="InterPro" id="IPR045255">
    <property type="entry name" value="RanBP1-like"/>
</dbReference>
<feature type="region of interest" description="Disordered" evidence="5">
    <location>
        <begin position="1"/>
        <end position="54"/>
    </location>
</feature>
<dbReference type="Proteomes" id="UP001161247">
    <property type="component" value="Chromosome 2"/>
</dbReference>
<evidence type="ECO:0000259" key="6">
    <source>
        <dbReference type="PROSITE" id="PS50196"/>
    </source>
</evidence>
<evidence type="ECO:0000313" key="8">
    <source>
        <dbReference type="Proteomes" id="UP001161247"/>
    </source>
</evidence>
<dbReference type="InterPro" id="IPR011993">
    <property type="entry name" value="PH-like_dom_sf"/>
</dbReference>
<dbReference type="InterPro" id="IPR000156">
    <property type="entry name" value="Ran_bind_dom"/>
</dbReference>
<keyword evidence="8" id="KW-1185">Reference proteome</keyword>
<dbReference type="EMBL" id="OX459119">
    <property type="protein sequence ID" value="CAI9093924.1"/>
    <property type="molecule type" value="Genomic_DNA"/>
</dbReference>
<dbReference type="Gene3D" id="2.30.29.30">
    <property type="entry name" value="Pleckstrin-homology domain (PH domain)/Phosphotyrosine-binding domain (PTB)"/>
    <property type="match status" value="1"/>
</dbReference>
<dbReference type="PANTHER" id="PTHR23138:SF141">
    <property type="entry name" value="NUCLEAR PORE COMPLEX PROTEIN NUP50"/>
    <property type="match status" value="1"/>
</dbReference>
<dbReference type="GO" id="GO:0015031">
    <property type="term" value="P:protein transport"/>
    <property type="evidence" value="ECO:0007669"/>
    <property type="project" value="UniProtKB-KW"/>
</dbReference>
<comment type="subcellular location">
    <subcellularLocation>
        <location evidence="1">Nucleus</location>
        <location evidence="1">Nuclear pore complex</location>
    </subcellularLocation>
</comment>
<evidence type="ECO:0000256" key="3">
    <source>
        <dbReference type="ARBA" id="ARBA00023010"/>
    </source>
</evidence>
<keyword evidence="4" id="KW-0539">Nucleus</keyword>
<evidence type="ECO:0000256" key="1">
    <source>
        <dbReference type="ARBA" id="ARBA00004567"/>
    </source>
</evidence>
<dbReference type="SMART" id="SM00160">
    <property type="entry name" value="RanBD"/>
    <property type="match status" value="1"/>
</dbReference>
<gene>
    <name evidence="7" type="ORF">OLC1_LOCUS5220</name>
</gene>
<feature type="region of interest" description="Disordered" evidence="5">
    <location>
        <begin position="117"/>
        <end position="148"/>
    </location>
</feature>
<evidence type="ECO:0000256" key="5">
    <source>
        <dbReference type="SAM" id="MobiDB-lite"/>
    </source>
</evidence>
<keyword evidence="2" id="KW-0509">mRNA transport</keyword>
<dbReference type="AlphaFoldDB" id="A0AAV1CH51"/>
<feature type="compositionally biased region" description="Basic and acidic residues" evidence="5">
    <location>
        <begin position="130"/>
        <end position="143"/>
    </location>
</feature>
<keyword evidence="4" id="KW-0906">Nuclear pore complex</keyword>
<proteinExistence type="predicted"/>
<keyword evidence="2" id="KW-0813">Transport</keyword>
<dbReference type="PROSITE" id="PS50196">
    <property type="entry name" value="RANBD1"/>
    <property type="match status" value="1"/>
</dbReference>
<dbReference type="SUPFAM" id="SSF50729">
    <property type="entry name" value="PH domain-like"/>
    <property type="match status" value="1"/>
</dbReference>
<feature type="region of interest" description="Disordered" evidence="5">
    <location>
        <begin position="247"/>
        <end position="282"/>
    </location>
</feature>
<dbReference type="PANTHER" id="PTHR23138">
    <property type="entry name" value="RAN BINDING PROTEIN"/>
    <property type="match status" value="1"/>
</dbReference>
<organism evidence="7 8">
    <name type="scientific">Oldenlandia corymbosa var. corymbosa</name>
    <dbReference type="NCBI Taxonomy" id="529605"/>
    <lineage>
        <taxon>Eukaryota</taxon>
        <taxon>Viridiplantae</taxon>
        <taxon>Streptophyta</taxon>
        <taxon>Embryophyta</taxon>
        <taxon>Tracheophyta</taxon>
        <taxon>Spermatophyta</taxon>
        <taxon>Magnoliopsida</taxon>
        <taxon>eudicotyledons</taxon>
        <taxon>Gunneridae</taxon>
        <taxon>Pentapetalae</taxon>
        <taxon>asterids</taxon>
        <taxon>lamiids</taxon>
        <taxon>Gentianales</taxon>
        <taxon>Rubiaceae</taxon>
        <taxon>Rubioideae</taxon>
        <taxon>Spermacoceae</taxon>
        <taxon>Hedyotis-Oldenlandia complex</taxon>
        <taxon>Oldenlandia</taxon>
    </lineage>
</organism>
<accession>A0AAV1CH51</accession>
<dbReference type="GO" id="GO:0005643">
    <property type="term" value="C:nuclear pore"/>
    <property type="evidence" value="ECO:0007669"/>
    <property type="project" value="UniProtKB-SubCell"/>
</dbReference>
<feature type="compositionally biased region" description="Polar residues" evidence="5">
    <location>
        <begin position="11"/>
        <end position="21"/>
    </location>
</feature>
<reference evidence="7" key="1">
    <citation type="submission" date="2023-03" db="EMBL/GenBank/DDBJ databases">
        <authorList>
            <person name="Julca I."/>
        </authorList>
    </citation>
    <scope>NUCLEOTIDE SEQUENCE</scope>
</reference>
<evidence type="ECO:0000256" key="2">
    <source>
        <dbReference type="ARBA" id="ARBA00022816"/>
    </source>
</evidence>
<name>A0AAV1CH51_OLDCO</name>
<feature type="compositionally biased region" description="Polar residues" evidence="5">
    <location>
        <begin position="247"/>
        <end position="260"/>
    </location>
</feature>
<protein>
    <submittedName>
        <fullName evidence="7">OLC1v1029535C1</fullName>
    </submittedName>
</protein>
<keyword evidence="3" id="KW-0811">Translocation</keyword>
<sequence>MMRGTKRLATSDFNPFSNNDSIENKRVLAGSAFDTQRAEPSQEQSVVASPPLDKQRAELSRQHVRALNTQFASWIQTQLDKHPDELWDDGVQDYLTHAKTIMEDFNDVVSWLKANAARSENTSTLGSDTNQKKVGSESKEKENGLLFGRPTIPPITTVSFGTPVVPPISTPVSFGTPPANATVSVGTTPANTTFSFGMPPANTTVSFGTPVVPPANTTASFGTSWSSGPLFNNSAPFSFGLQSSVIGNQNQNAAPSNDGASDNLDGEEDTEQPSSPSVKKAEEKGIVVVHEVRCKLYVRSSDPKDEDPWKHKGTGQLVIKCKEGVDKGTKESKPTIVVRNDVGKVLLNAALYPGIKTTMQKNSIFAIFHTAGEGDNENVMARTYSLRTRSEDDRNKLAEAIKEYAPAP</sequence>
<dbReference type="GO" id="GO:0051028">
    <property type="term" value="P:mRNA transport"/>
    <property type="evidence" value="ECO:0007669"/>
    <property type="project" value="UniProtKB-KW"/>
</dbReference>